<proteinExistence type="predicted"/>
<evidence type="ECO:0000256" key="2">
    <source>
        <dbReference type="ARBA" id="ARBA00023125"/>
    </source>
</evidence>
<evidence type="ECO:0000256" key="4">
    <source>
        <dbReference type="PROSITE-ProRule" id="PRU00335"/>
    </source>
</evidence>
<keyword evidence="2 4" id="KW-0238">DNA-binding</keyword>
<dbReference type="Gene3D" id="1.10.357.10">
    <property type="entry name" value="Tetracycline Repressor, domain 2"/>
    <property type="match status" value="1"/>
</dbReference>
<dbReference type="Pfam" id="PF18556">
    <property type="entry name" value="TetR_C_35"/>
    <property type="match status" value="1"/>
</dbReference>
<evidence type="ECO:0000313" key="7">
    <source>
        <dbReference type="Proteomes" id="UP001500928"/>
    </source>
</evidence>
<dbReference type="EMBL" id="BAABHO010000015">
    <property type="protein sequence ID" value="GAA4787897.1"/>
    <property type="molecule type" value="Genomic_DNA"/>
</dbReference>
<evidence type="ECO:0000256" key="3">
    <source>
        <dbReference type="ARBA" id="ARBA00023163"/>
    </source>
</evidence>
<feature type="domain" description="HTH tetR-type" evidence="5">
    <location>
        <begin position="17"/>
        <end position="77"/>
    </location>
</feature>
<gene>
    <name evidence="6" type="ORF">GCM10023200_22750</name>
</gene>
<keyword evidence="7" id="KW-1185">Reference proteome</keyword>
<comment type="caution">
    <text evidence="6">The sequence shown here is derived from an EMBL/GenBank/DDBJ whole genome shotgun (WGS) entry which is preliminary data.</text>
</comment>
<keyword evidence="3" id="KW-0804">Transcription</keyword>
<dbReference type="PANTHER" id="PTHR30055:SF234">
    <property type="entry name" value="HTH-TYPE TRANSCRIPTIONAL REGULATOR BETI"/>
    <property type="match status" value="1"/>
</dbReference>
<dbReference type="SUPFAM" id="SSF46689">
    <property type="entry name" value="Homeodomain-like"/>
    <property type="match status" value="1"/>
</dbReference>
<dbReference type="InterPro" id="IPR040611">
    <property type="entry name" value="AlkX_C"/>
</dbReference>
<feature type="DNA-binding region" description="H-T-H motif" evidence="4">
    <location>
        <begin position="40"/>
        <end position="59"/>
    </location>
</feature>
<dbReference type="InterPro" id="IPR050109">
    <property type="entry name" value="HTH-type_TetR-like_transc_reg"/>
</dbReference>
<evidence type="ECO:0000313" key="6">
    <source>
        <dbReference type="EMBL" id="GAA4787897.1"/>
    </source>
</evidence>
<dbReference type="InterPro" id="IPR009057">
    <property type="entry name" value="Homeodomain-like_sf"/>
</dbReference>
<dbReference type="PROSITE" id="PS50977">
    <property type="entry name" value="HTH_TETR_2"/>
    <property type="match status" value="1"/>
</dbReference>
<accession>A0ABP9AYQ8</accession>
<name>A0ABP9AYQ8_9PSEU</name>
<dbReference type="InterPro" id="IPR001647">
    <property type="entry name" value="HTH_TetR"/>
</dbReference>
<reference evidence="7" key="1">
    <citation type="journal article" date="2019" name="Int. J. Syst. Evol. Microbiol.">
        <title>The Global Catalogue of Microorganisms (GCM) 10K type strain sequencing project: providing services to taxonomists for standard genome sequencing and annotation.</title>
        <authorList>
            <consortium name="The Broad Institute Genomics Platform"/>
            <consortium name="The Broad Institute Genome Sequencing Center for Infectious Disease"/>
            <person name="Wu L."/>
            <person name="Ma J."/>
        </authorList>
    </citation>
    <scope>NUCLEOTIDE SEQUENCE [LARGE SCALE GENOMIC DNA]</scope>
    <source>
        <strain evidence="7">JCM 17979</strain>
    </source>
</reference>
<dbReference type="Proteomes" id="UP001500928">
    <property type="component" value="Unassembled WGS sequence"/>
</dbReference>
<organism evidence="6 7">
    <name type="scientific">Actinomycetospora chlora</name>
    <dbReference type="NCBI Taxonomy" id="663608"/>
    <lineage>
        <taxon>Bacteria</taxon>
        <taxon>Bacillati</taxon>
        <taxon>Actinomycetota</taxon>
        <taxon>Actinomycetes</taxon>
        <taxon>Pseudonocardiales</taxon>
        <taxon>Pseudonocardiaceae</taxon>
        <taxon>Actinomycetospora</taxon>
    </lineage>
</organism>
<evidence type="ECO:0000259" key="5">
    <source>
        <dbReference type="PROSITE" id="PS50977"/>
    </source>
</evidence>
<dbReference type="PANTHER" id="PTHR30055">
    <property type="entry name" value="HTH-TYPE TRANSCRIPTIONAL REGULATOR RUTR"/>
    <property type="match status" value="1"/>
</dbReference>
<dbReference type="Pfam" id="PF00440">
    <property type="entry name" value="TetR_N"/>
    <property type="match status" value="1"/>
</dbReference>
<sequence length="202" mass="22177">MTLARMTGESLRLEFRRQVRERVLATAHQHTVERGWERVRVGEVAVDSGVSRPTLYREFGNKDGLGEALMSREAERFFAAIAEALSRHEDVGEAVAAATRLTLEEAADNPLLKAVLTGSRSGDAGLLPFLTSRSESIRESARALIATWLEQRRPDLVPSTIEETVDAVVRLVISHVVAPALDPVDVGQRVAHLVQALVRVPN</sequence>
<protein>
    <submittedName>
        <fullName evidence="6">TetR/AcrR family transcriptional regulator</fullName>
    </submittedName>
</protein>
<evidence type="ECO:0000256" key="1">
    <source>
        <dbReference type="ARBA" id="ARBA00023015"/>
    </source>
</evidence>
<keyword evidence="1" id="KW-0805">Transcription regulation</keyword>